<dbReference type="PRINTS" id="PR00175">
    <property type="entry name" value="NAALASMPORT"/>
</dbReference>
<proteinExistence type="inferred from homology"/>
<sequence>MESFITWLNGLVWSPVLVIMLLGAGLFFTIATRFAQVRHALEMVRLTFEGKSSASGISSFQSLALSLGDKIGVGNIAGVATAIAYGGPGAVFWMWVTGFLGMATSFIETTLAQVYKSKQDGEYRGGTPYYIEKALKLRPLAIIFAIMTMITGAFLLPNVQVNAISASLNSAFSINTHITGIALMVILALIIFGGIKRIARTAEFVVPFMAAGYILVGLLIMVVNAAEIPGLFALILSSAFGTNATFGGMIGAAIAWGVKRGAFSNGAGFGSETYAPAAAEVSHPAKQGLVQSFATFIDTLVVCSITAFMILITKSYNVIPAAGAPLANHLDGVEPGPLYTQAAIESVLPGWGSGTLSIAILFFAFTSVMFYMYMADTGLAYIKRCFGITWKWPGVVLKLGFLACVYLGSVTSASFAWSLGDLGYGAMAWINVVVIVLLAKPALRVLRDYEKQRKAGIDPVFDAVAAKVDGADFWVKEPVMAPAQSLRRDVK</sequence>
<dbReference type="FunFam" id="1.20.1740.10:FF:000004">
    <property type="entry name" value="Sodium:alanine symporter family protein"/>
    <property type="match status" value="1"/>
</dbReference>
<feature type="transmembrane region" description="Helical" evidence="9">
    <location>
        <begin position="12"/>
        <end position="35"/>
    </location>
</feature>
<evidence type="ECO:0000256" key="9">
    <source>
        <dbReference type="RuleBase" id="RU363064"/>
    </source>
</evidence>
<dbReference type="GO" id="GO:0005283">
    <property type="term" value="F:amino acid:sodium symporter activity"/>
    <property type="evidence" value="ECO:0007669"/>
    <property type="project" value="InterPro"/>
</dbReference>
<feature type="transmembrane region" description="Helical" evidence="9">
    <location>
        <begin position="171"/>
        <end position="192"/>
    </location>
</feature>
<evidence type="ECO:0000313" key="10">
    <source>
        <dbReference type="EMBL" id="PXA64456.1"/>
    </source>
</evidence>
<comment type="similarity">
    <text evidence="2 9">Belongs to the alanine or glycine:cation symporter (AGCS) (TC 2.A.25) family.</text>
</comment>
<keyword evidence="8 9" id="KW-0472">Membrane</keyword>
<keyword evidence="4 9" id="KW-1003">Cell membrane</keyword>
<feature type="transmembrane region" description="Helical" evidence="9">
    <location>
        <begin position="356"/>
        <end position="374"/>
    </location>
</feature>
<keyword evidence="7 9" id="KW-1133">Transmembrane helix</keyword>
<name>A0A2V3DQ82_9MICC</name>
<dbReference type="Gene3D" id="1.20.1740.10">
    <property type="entry name" value="Amino acid/polyamine transporter I"/>
    <property type="match status" value="1"/>
</dbReference>
<dbReference type="Proteomes" id="UP000246303">
    <property type="component" value="Unassembled WGS sequence"/>
</dbReference>
<evidence type="ECO:0000256" key="1">
    <source>
        <dbReference type="ARBA" id="ARBA00004651"/>
    </source>
</evidence>
<evidence type="ECO:0000256" key="6">
    <source>
        <dbReference type="ARBA" id="ARBA00022847"/>
    </source>
</evidence>
<dbReference type="PANTHER" id="PTHR30330:SF7">
    <property type="entry name" value="SODIUM_PROTON-DEPENDENT ALANINE CARRIER PROTEIN YRBD-RELATED"/>
    <property type="match status" value="1"/>
</dbReference>
<feature type="transmembrane region" description="Helical" evidence="9">
    <location>
        <begin position="395"/>
        <end position="417"/>
    </location>
</feature>
<comment type="caution">
    <text evidence="10">The sequence shown here is derived from an EMBL/GenBank/DDBJ whole genome shotgun (WGS) entry which is preliminary data.</text>
</comment>
<keyword evidence="6 9" id="KW-0769">Symport</keyword>
<feature type="transmembrane region" description="Helical" evidence="9">
    <location>
        <begin position="423"/>
        <end position="443"/>
    </location>
</feature>
<keyword evidence="5 9" id="KW-0812">Transmembrane</keyword>
<feature type="transmembrane region" description="Helical" evidence="9">
    <location>
        <begin position="293"/>
        <end position="312"/>
    </location>
</feature>
<evidence type="ECO:0000313" key="11">
    <source>
        <dbReference type="Proteomes" id="UP000246303"/>
    </source>
</evidence>
<feature type="transmembrane region" description="Helical" evidence="9">
    <location>
        <begin position="231"/>
        <end position="256"/>
    </location>
</feature>
<feature type="transmembrane region" description="Helical" evidence="9">
    <location>
        <begin position="204"/>
        <end position="225"/>
    </location>
</feature>
<dbReference type="NCBIfam" id="TIGR00835">
    <property type="entry name" value="agcS"/>
    <property type="match status" value="1"/>
</dbReference>
<dbReference type="RefSeq" id="WP_110107154.1">
    <property type="nucleotide sequence ID" value="NZ_JACBZZ010000001.1"/>
</dbReference>
<evidence type="ECO:0000256" key="8">
    <source>
        <dbReference type="ARBA" id="ARBA00023136"/>
    </source>
</evidence>
<evidence type="ECO:0000256" key="4">
    <source>
        <dbReference type="ARBA" id="ARBA00022475"/>
    </source>
</evidence>
<evidence type="ECO:0000256" key="5">
    <source>
        <dbReference type="ARBA" id="ARBA00022692"/>
    </source>
</evidence>
<reference evidence="10 11" key="1">
    <citation type="submission" date="2018-05" db="EMBL/GenBank/DDBJ databases">
        <title>Genetic diversity of glacier-inhabiting Cryobacterium bacteria in China and description of Cryobacterium mengkeensis sp. nov. and Arthrobacter glacialis sp. nov.</title>
        <authorList>
            <person name="Liu Q."/>
            <person name="Xin Y.-H."/>
        </authorList>
    </citation>
    <scope>NUCLEOTIDE SEQUENCE [LARGE SCALE GENOMIC DNA]</scope>
    <source>
        <strain evidence="10 11">GP3</strain>
    </source>
</reference>
<dbReference type="InterPro" id="IPR001463">
    <property type="entry name" value="Na/Ala_symport"/>
</dbReference>
<dbReference type="PANTHER" id="PTHR30330">
    <property type="entry name" value="AGSS FAMILY TRANSPORTER, SODIUM-ALANINE"/>
    <property type="match status" value="1"/>
</dbReference>
<dbReference type="GO" id="GO:0005886">
    <property type="term" value="C:plasma membrane"/>
    <property type="evidence" value="ECO:0007669"/>
    <property type="project" value="UniProtKB-SubCell"/>
</dbReference>
<gene>
    <name evidence="10" type="ORF">CVS29_15055</name>
</gene>
<accession>A0A2V3DQ82</accession>
<dbReference type="AlphaFoldDB" id="A0A2V3DQ82"/>
<keyword evidence="3 9" id="KW-0813">Transport</keyword>
<comment type="subcellular location">
    <subcellularLocation>
        <location evidence="1 9">Cell membrane</location>
        <topology evidence="1 9">Multi-pass membrane protein</topology>
    </subcellularLocation>
</comment>
<keyword evidence="11" id="KW-1185">Reference proteome</keyword>
<evidence type="ECO:0000256" key="2">
    <source>
        <dbReference type="ARBA" id="ARBA00009261"/>
    </source>
</evidence>
<evidence type="ECO:0000256" key="3">
    <source>
        <dbReference type="ARBA" id="ARBA00022448"/>
    </source>
</evidence>
<protein>
    <submittedName>
        <fullName evidence="10">Sodium:alanine symporter</fullName>
    </submittedName>
</protein>
<feature type="transmembrane region" description="Helical" evidence="9">
    <location>
        <begin position="140"/>
        <end position="159"/>
    </location>
</feature>
<dbReference type="EMBL" id="QHLZ01000011">
    <property type="protein sequence ID" value="PXA64456.1"/>
    <property type="molecule type" value="Genomic_DNA"/>
</dbReference>
<dbReference type="OrthoDB" id="9806926at2"/>
<organism evidence="10 11">
    <name type="scientific">Arthrobacter psychrochitiniphilus</name>
    <dbReference type="NCBI Taxonomy" id="291045"/>
    <lineage>
        <taxon>Bacteria</taxon>
        <taxon>Bacillati</taxon>
        <taxon>Actinomycetota</taxon>
        <taxon>Actinomycetes</taxon>
        <taxon>Micrococcales</taxon>
        <taxon>Micrococcaceae</taxon>
        <taxon>Arthrobacter</taxon>
    </lineage>
</organism>
<evidence type="ECO:0000256" key="7">
    <source>
        <dbReference type="ARBA" id="ARBA00022989"/>
    </source>
</evidence>
<dbReference type="Pfam" id="PF01235">
    <property type="entry name" value="Na_Ala_symp"/>
    <property type="match status" value="1"/>
</dbReference>